<dbReference type="GO" id="GO:0003729">
    <property type="term" value="F:mRNA binding"/>
    <property type="evidence" value="ECO:0007669"/>
    <property type="project" value="InterPro"/>
</dbReference>
<feature type="domain" description="CID" evidence="5">
    <location>
        <begin position="108"/>
        <end position="236"/>
    </location>
</feature>
<feature type="compositionally biased region" description="Polar residues" evidence="3">
    <location>
        <begin position="642"/>
        <end position="697"/>
    </location>
</feature>
<protein>
    <recommendedName>
        <fullName evidence="8">CID domain-containing protein</fullName>
    </recommendedName>
</protein>
<organism evidence="6 7">
    <name type="scientific">Aquilegia coerulea</name>
    <name type="common">Rocky mountain columbine</name>
    <dbReference type="NCBI Taxonomy" id="218851"/>
    <lineage>
        <taxon>Eukaryota</taxon>
        <taxon>Viridiplantae</taxon>
        <taxon>Streptophyta</taxon>
        <taxon>Embryophyta</taxon>
        <taxon>Tracheophyta</taxon>
        <taxon>Spermatophyta</taxon>
        <taxon>Magnoliopsida</taxon>
        <taxon>Ranunculales</taxon>
        <taxon>Ranunculaceae</taxon>
        <taxon>Thalictroideae</taxon>
        <taxon>Aquilegia</taxon>
    </lineage>
</organism>
<feature type="region of interest" description="Disordered" evidence="3">
    <location>
        <begin position="767"/>
        <end position="805"/>
    </location>
</feature>
<feature type="compositionally biased region" description="Basic and acidic residues" evidence="3">
    <location>
        <begin position="618"/>
        <end position="632"/>
    </location>
</feature>
<dbReference type="GO" id="GO:0005737">
    <property type="term" value="C:cytoplasm"/>
    <property type="evidence" value="ECO:0007669"/>
    <property type="project" value="TreeGrafter"/>
</dbReference>
<feature type="compositionally biased region" description="Polar residues" evidence="3">
    <location>
        <begin position="789"/>
        <end position="805"/>
    </location>
</feature>
<dbReference type="InParanoid" id="A0A2G5DIL2"/>
<dbReference type="InterPro" id="IPR045154">
    <property type="entry name" value="PCF11-like"/>
</dbReference>
<dbReference type="PROSITE" id="PS51391">
    <property type="entry name" value="CID"/>
    <property type="match status" value="1"/>
</dbReference>
<feature type="compositionally biased region" description="Basic and acidic residues" evidence="3">
    <location>
        <begin position="326"/>
        <end position="337"/>
    </location>
</feature>
<keyword evidence="1" id="KW-0507">mRNA processing</keyword>
<dbReference type="CDD" id="cd16982">
    <property type="entry name" value="CID_Pcf11"/>
    <property type="match status" value="1"/>
</dbReference>
<dbReference type="FunFam" id="1.25.40.90:FF:000023">
    <property type="entry name" value="polyadenylation and cleavage factor homolog 4"/>
    <property type="match status" value="1"/>
</dbReference>
<keyword evidence="2" id="KW-0863">Zinc-finger</keyword>
<feature type="region of interest" description="Disordered" evidence="3">
    <location>
        <begin position="1"/>
        <end position="20"/>
    </location>
</feature>
<gene>
    <name evidence="6" type="ORF">AQUCO_01900022v1</name>
</gene>
<feature type="region of interest" description="Disordered" evidence="3">
    <location>
        <begin position="36"/>
        <end position="108"/>
    </location>
</feature>
<evidence type="ECO:0000256" key="2">
    <source>
        <dbReference type="PROSITE-ProRule" id="PRU00042"/>
    </source>
</evidence>
<evidence type="ECO:0000256" key="3">
    <source>
        <dbReference type="SAM" id="MobiDB-lite"/>
    </source>
</evidence>
<feature type="compositionally biased region" description="Polar residues" evidence="3">
    <location>
        <begin position="494"/>
        <end position="511"/>
    </location>
</feature>
<evidence type="ECO:0000256" key="1">
    <source>
        <dbReference type="ARBA" id="ARBA00022664"/>
    </source>
</evidence>
<dbReference type="GO" id="GO:0008270">
    <property type="term" value="F:zinc ion binding"/>
    <property type="evidence" value="ECO:0007669"/>
    <property type="project" value="UniProtKB-KW"/>
</dbReference>
<feature type="compositionally biased region" description="Polar residues" evidence="3">
    <location>
        <begin position="525"/>
        <end position="539"/>
    </location>
</feature>
<keyword evidence="7" id="KW-1185">Reference proteome</keyword>
<feature type="compositionally biased region" description="Low complexity" evidence="3">
    <location>
        <begin position="241"/>
        <end position="260"/>
    </location>
</feature>
<feature type="compositionally biased region" description="Low complexity" evidence="3">
    <location>
        <begin position="90"/>
        <end position="108"/>
    </location>
</feature>
<dbReference type="OrthoDB" id="2129491at2759"/>
<feature type="compositionally biased region" description="Polar residues" evidence="3">
    <location>
        <begin position="345"/>
        <end position="354"/>
    </location>
</feature>
<reference evidence="6 7" key="1">
    <citation type="submission" date="2017-09" db="EMBL/GenBank/DDBJ databases">
        <title>WGS assembly of Aquilegia coerulea Goldsmith.</title>
        <authorList>
            <person name="Hodges S."/>
            <person name="Kramer E."/>
            <person name="Nordborg M."/>
            <person name="Tomkins J."/>
            <person name="Borevitz J."/>
            <person name="Derieg N."/>
            <person name="Yan J."/>
            <person name="Mihaltcheva S."/>
            <person name="Hayes R.D."/>
            <person name="Rokhsar D."/>
        </authorList>
    </citation>
    <scope>NUCLEOTIDE SEQUENCE [LARGE SCALE GENOMIC DNA]</scope>
    <source>
        <strain evidence="7">cv. Goldsmith</strain>
    </source>
</reference>
<feature type="compositionally biased region" description="Low complexity" evidence="3">
    <location>
        <begin position="602"/>
        <end position="616"/>
    </location>
</feature>
<feature type="compositionally biased region" description="Basic and acidic residues" evidence="3">
    <location>
        <begin position="66"/>
        <end position="78"/>
    </location>
</feature>
<feature type="compositionally biased region" description="Polar residues" evidence="3">
    <location>
        <begin position="767"/>
        <end position="778"/>
    </location>
</feature>
<dbReference type="PROSITE" id="PS50157">
    <property type="entry name" value="ZINC_FINGER_C2H2_2"/>
    <property type="match status" value="1"/>
</dbReference>
<dbReference type="PANTHER" id="PTHR15921:SF3">
    <property type="entry name" value="PRE-MRNA CLEAVAGE COMPLEX 2 PROTEIN PCF11"/>
    <property type="match status" value="1"/>
</dbReference>
<dbReference type="GO" id="GO:0000993">
    <property type="term" value="F:RNA polymerase II complex binding"/>
    <property type="evidence" value="ECO:0007669"/>
    <property type="project" value="InterPro"/>
</dbReference>
<dbReference type="GO" id="GO:0006369">
    <property type="term" value="P:termination of RNA polymerase II transcription"/>
    <property type="evidence" value="ECO:0007669"/>
    <property type="project" value="InterPro"/>
</dbReference>
<dbReference type="InterPro" id="IPR013087">
    <property type="entry name" value="Znf_C2H2_type"/>
</dbReference>
<dbReference type="FunCoup" id="A0A2G5DIL2">
    <property type="interactions" value="2316"/>
</dbReference>
<dbReference type="SMART" id="SM00582">
    <property type="entry name" value="RPR"/>
    <property type="match status" value="1"/>
</dbReference>
<feature type="region of interest" description="Disordered" evidence="3">
    <location>
        <begin position="239"/>
        <end position="355"/>
    </location>
</feature>
<keyword evidence="2" id="KW-0479">Metal-binding</keyword>
<sequence length="1130" mass="123095">MEMDSRRSIGVNKKPRLIEDSSFDHSLNGVVIDRGNRSFSSSIRPSPSSSGAGLPVGGIVPSRYNKINERERDIEKNDSIPVRAGGVGVQSSMQQPQQQQQQQKSQQQNQELVSQYKTALAELTFNSKPIITNLTIIAGENLHVAKWIAATICANILEVPAEQKLPSLYLLDSIVKNIGRDYIKYFATKLPEVFCKAYRQVDTAVHSGMRHLFGTWKGVFPPGCLQMIEKDLGFPPAINGSSSSTVASRSESQSQRPPQSIHVNPKYLEARQRLQQSSRAKEVNASSGVSVPLDDDDTERPDRSTTIGSKRPWTNLPIKEFKHPKREASSDSVHEKNSVGYEDNGYSSDTSRNSDLGYVRAAERVTEQDGRDKSWYPVTRNIQEATASQRTTFDTQREFTNYRTSKPGVPVPQLQQKGLNQSNAQSVSRIVNKNWKTSEEEEYMWDDMRSRDPRKRAWIGDDAEKMEIETRLPQLRGEIGIASRVQGDTFTDSLSLGSRGQSTFGQQTSSPWPLREPHLGDGSKLLSTTSRISGHSKGNPSLLGSFPTSIDSSLASTGLQTHTGLSVSSKPNIGLSINTISGGVLGQPRSQPLQAASPSGQSSMLLHPSSPSSSSLRQHQELHNSTEDDRHHLLQANRAHHTQSAQNSFPALSQNTSQPGLQNFKSFHSHAPQNIRNPSMQPSQRQHQSPFSLQPETSSPPPSQIQKPSVIGNPSKMGHSGLSHPSNSIADVPGLPNTSSVLATLMKSGILSNTSYSGGFPSTSLQDLGTLPVHSNNFPPLPSGRPPTQLATSSPVGTPASVSDPSATISLRTAAVPPLPPGPPPASFVSTSSQMSTAASNPFASLLSSLVAKGLITAEKESPVCTVPLVPSQLHDQIPPLTSISTLPVTSTTSSAILTTSSGNELPFPEPVAKSKPVNSQGTTVVPKDLIGTEFKADIIRQYHPSVINSLFEDLPHQCDLCGLRLKLRERLDRHLEWHALKKSEPSSSAVLRRWYASSGDWVLGRVMSLSDLTSTSSAMGLVEGVLKTEPVVPADETQCVCILCGEPFEDFYSYERDDWMFEGAVYIDFPTVGGEAGTVAEHIVEGPIVHKKCISPSSVYDLGLMKSVKQVTLCSNRMYEKEQQVLIQW</sequence>
<dbReference type="Pfam" id="PF23228">
    <property type="entry name" value="zf_PCFS4"/>
    <property type="match status" value="1"/>
</dbReference>
<feature type="domain" description="C2H2-type" evidence="4">
    <location>
        <begin position="957"/>
        <end position="984"/>
    </location>
</feature>
<dbReference type="AlphaFoldDB" id="A0A2G5DIL2"/>
<dbReference type="GO" id="GO:0031124">
    <property type="term" value="P:mRNA 3'-end processing"/>
    <property type="evidence" value="ECO:0007669"/>
    <property type="project" value="InterPro"/>
</dbReference>
<dbReference type="Proteomes" id="UP000230069">
    <property type="component" value="Unassembled WGS sequence"/>
</dbReference>
<dbReference type="Gene3D" id="1.25.40.90">
    <property type="match status" value="1"/>
</dbReference>
<dbReference type="InterPro" id="IPR008942">
    <property type="entry name" value="ENTH_VHS"/>
</dbReference>
<evidence type="ECO:0000259" key="4">
    <source>
        <dbReference type="PROSITE" id="PS50157"/>
    </source>
</evidence>
<dbReference type="InterPro" id="IPR057242">
    <property type="entry name" value="PCFS4-like"/>
</dbReference>
<dbReference type="Pfam" id="PF04818">
    <property type="entry name" value="CID"/>
    <property type="match status" value="1"/>
</dbReference>
<dbReference type="InterPro" id="IPR047415">
    <property type="entry name" value="Pcf11_CID"/>
</dbReference>
<feature type="region of interest" description="Disordered" evidence="3">
    <location>
        <begin position="585"/>
        <end position="731"/>
    </location>
</feature>
<dbReference type="InterPro" id="IPR006569">
    <property type="entry name" value="CID_dom"/>
</dbReference>
<dbReference type="PROSITE" id="PS00028">
    <property type="entry name" value="ZINC_FINGER_C2H2_1"/>
    <property type="match status" value="1"/>
</dbReference>
<evidence type="ECO:0000313" key="7">
    <source>
        <dbReference type="Proteomes" id="UP000230069"/>
    </source>
</evidence>
<evidence type="ECO:0000313" key="6">
    <source>
        <dbReference type="EMBL" id="PIA43355.1"/>
    </source>
</evidence>
<dbReference type="STRING" id="218851.A0A2G5DIL2"/>
<keyword evidence="2" id="KW-0862">Zinc</keyword>
<feature type="compositionally biased region" description="Low complexity" evidence="3">
    <location>
        <begin position="37"/>
        <end position="50"/>
    </location>
</feature>
<feature type="compositionally biased region" description="Polar residues" evidence="3">
    <location>
        <begin position="588"/>
        <end position="601"/>
    </location>
</feature>
<dbReference type="EMBL" id="KZ305036">
    <property type="protein sequence ID" value="PIA43355.1"/>
    <property type="molecule type" value="Genomic_DNA"/>
</dbReference>
<dbReference type="GO" id="GO:0005849">
    <property type="term" value="C:mRNA cleavage factor complex"/>
    <property type="evidence" value="ECO:0007669"/>
    <property type="project" value="TreeGrafter"/>
</dbReference>
<feature type="region of interest" description="Disordered" evidence="3">
    <location>
        <begin position="494"/>
        <end position="544"/>
    </location>
</feature>
<evidence type="ECO:0000259" key="5">
    <source>
        <dbReference type="PROSITE" id="PS51391"/>
    </source>
</evidence>
<name>A0A2G5DIL2_AQUCA</name>
<feature type="compositionally biased region" description="Polar residues" evidence="3">
    <location>
        <begin position="273"/>
        <end position="289"/>
    </location>
</feature>
<accession>A0A2G5DIL2</accession>
<evidence type="ECO:0008006" key="8">
    <source>
        <dbReference type="Google" id="ProtNLM"/>
    </source>
</evidence>
<dbReference type="SUPFAM" id="SSF48464">
    <property type="entry name" value="ENTH/VHS domain"/>
    <property type="match status" value="1"/>
</dbReference>
<proteinExistence type="predicted"/>
<dbReference type="PANTHER" id="PTHR15921">
    <property type="entry name" value="PRE-MRNA CLEAVAGE COMPLEX II"/>
    <property type="match status" value="1"/>
</dbReference>